<proteinExistence type="predicted"/>
<dbReference type="InterPro" id="IPR050815">
    <property type="entry name" value="TF_fung"/>
</dbReference>
<evidence type="ECO:0000313" key="9">
    <source>
        <dbReference type="Proteomes" id="UP001345691"/>
    </source>
</evidence>
<keyword evidence="5" id="KW-0539">Nucleus</keyword>
<evidence type="ECO:0000256" key="6">
    <source>
        <dbReference type="SAM" id="MobiDB-lite"/>
    </source>
</evidence>
<dbReference type="Pfam" id="PF04082">
    <property type="entry name" value="Fungal_trans"/>
    <property type="match status" value="1"/>
</dbReference>
<comment type="subcellular location">
    <subcellularLocation>
        <location evidence="1">Nucleus</location>
    </subcellularLocation>
</comment>
<evidence type="ECO:0000256" key="2">
    <source>
        <dbReference type="ARBA" id="ARBA00022723"/>
    </source>
</evidence>
<organism evidence="8 9">
    <name type="scientific">Exophiala sideris</name>
    <dbReference type="NCBI Taxonomy" id="1016849"/>
    <lineage>
        <taxon>Eukaryota</taxon>
        <taxon>Fungi</taxon>
        <taxon>Dikarya</taxon>
        <taxon>Ascomycota</taxon>
        <taxon>Pezizomycotina</taxon>
        <taxon>Eurotiomycetes</taxon>
        <taxon>Chaetothyriomycetidae</taxon>
        <taxon>Chaetothyriales</taxon>
        <taxon>Herpotrichiellaceae</taxon>
        <taxon>Exophiala</taxon>
    </lineage>
</organism>
<keyword evidence="4" id="KW-0804">Transcription</keyword>
<dbReference type="InterPro" id="IPR007219">
    <property type="entry name" value="XnlR_reg_dom"/>
</dbReference>
<keyword evidence="9" id="KW-1185">Reference proteome</keyword>
<evidence type="ECO:0000256" key="5">
    <source>
        <dbReference type="ARBA" id="ARBA00023242"/>
    </source>
</evidence>
<dbReference type="CDD" id="cd12148">
    <property type="entry name" value="fungal_TF_MHR"/>
    <property type="match status" value="1"/>
</dbReference>
<accession>A0ABR0J5V4</accession>
<name>A0ABR0J5V4_9EURO</name>
<evidence type="ECO:0000256" key="1">
    <source>
        <dbReference type="ARBA" id="ARBA00004123"/>
    </source>
</evidence>
<reference evidence="8 9" key="1">
    <citation type="submission" date="2023-08" db="EMBL/GenBank/DDBJ databases">
        <title>Black Yeasts Isolated from many extreme environments.</title>
        <authorList>
            <person name="Coleine C."/>
            <person name="Stajich J.E."/>
            <person name="Selbmann L."/>
        </authorList>
    </citation>
    <scope>NUCLEOTIDE SEQUENCE [LARGE SCALE GENOMIC DNA]</scope>
    <source>
        <strain evidence="8 9">CCFEE 6328</strain>
    </source>
</reference>
<protein>
    <recommendedName>
        <fullName evidence="7">Xylanolytic transcriptional activator regulatory domain-containing protein</fullName>
    </recommendedName>
</protein>
<evidence type="ECO:0000256" key="3">
    <source>
        <dbReference type="ARBA" id="ARBA00023015"/>
    </source>
</evidence>
<dbReference type="PANTHER" id="PTHR47338">
    <property type="entry name" value="ZN(II)2CYS6 TRANSCRIPTION FACTOR (EUROFUNG)-RELATED"/>
    <property type="match status" value="1"/>
</dbReference>
<feature type="region of interest" description="Disordered" evidence="6">
    <location>
        <begin position="547"/>
        <end position="580"/>
    </location>
</feature>
<evidence type="ECO:0000313" key="8">
    <source>
        <dbReference type="EMBL" id="KAK5057185.1"/>
    </source>
</evidence>
<evidence type="ECO:0000259" key="7">
    <source>
        <dbReference type="Pfam" id="PF04082"/>
    </source>
</evidence>
<dbReference type="EMBL" id="JAVRRF010000016">
    <property type="protein sequence ID" value="KAK5057185.1"/>
    <property type="molecule type" value="Genomic_DNA"/>
</dbReference>
<comment type="caution">
    <text evidence="8">The sequence shown here is derived from an EMBL/GenBank/DDBJ whole genome shotgun (WGS) entry which is preliminary data.</text>
</comment>
<evidence type="ECO:0000256" key="4">
    <source>
        <dbReference type="ARBA" id="ARBA00023163"/>
    </source>
</evidence>
<sequence length="643" mass="72217">MPTTACGQESTTTTESRQKVDHFLPLSLQPPQPAPGDCYVGIPKALLTALVDLYFENAYNAYLLLHRRSFLEAIDNETARAHLVLGVCAWGANFYRDASGQATLKEHGFMIEWAQRASRLVLQELHQFHDDSLVTFVNMSLFWMSQGSWRMAILHKGSACNLLTIIGTGSGAFLQMTWESEIRRRRCWACYLMHCHNVEILSNFPAVGLEEIALPWPEADFEAGHSRAPRVTLDSDQSNRGVFAEVIKILTLWTSVCSCIKKTEATLGAKLPAMYVLHEKVSDWWQRLPSDMRLTPINLSATPKRWLPNILLMNIIYHQSLCALHASIVPLFCWGEGDEKWSTARQLSAQIAYEHACTTSELLTAVLSNFEDKLNAMPSFICYGAYCSCAIQIPFMWSSNRHVRERAHENVKTNMKMINFMSTNWKFAALLKIYVRCLYNGHKKHPKILEDEPKYIDASKFTSFTVNAPHVQASILEFIGILRSKEDGYAHQGEAPTLEIEHLDEGEEPPSQASLPRTYDAAPGEQTASQAPAESWLHPYSVIPITPESGIQHQPGAAQHVPHDSSTTPLPGHPDQLPQESQNLDIFQPLLDPEMLDFFPDGELPDFSAFDMSPLNLDHFELEGWNDHSISDGAVPWGGNITS</sequence>
<dbReference type="PANTHER" id="PTHR47338:SF5">
    <property type="entry name" value="ZN(II)2CYS6 TRANSCRIPTION FACTOR (EUROFUNG)"/>
    <property type="match status" value="1"/>
</dbReference>
<keyword evidence="2" id="KW-0479">Metal-binding</keyword>
<keyword evidence="3" id="KW-0805">Transcription regulation</keyword>
<feature type="domain" description="Xylanolytic transcriptional activator regulatory" evidence="7">
    <location>
        <begin position="52"/>
        <end position="285"/>
    </location>
</feature>
<feature type="region of interest" description="Disordered" evidence="6">
    <location>
        <begin position="504"/>
        <end position="533"/>
    </location>
</feature>
<dbReference type="Proteomes" id="UP001345691">
    <property type="component" value="Unassembled WGS sequence"/>
</dbReference>
<gene>
    <name evidence="8" type="ORF">LTR69_007224</name>
</gene>